<dbReference type="PANTHER" id="PTHR34227:SF1">
    <property type="entry name" value="DIMETHYL SULFOXIDE REDUCTASE CHAPERONE-RELATED"/>
    <property type="match status" value="1"/>
</dbReference>
<evidence type="ECO:0000313" key="4">
    <source>
        <dbReference type="Proteomes" id="UP000240505"/>
    </source>
</evidence>
<dbReference type="KEGG" id="masz:C9I28_11470"/>
<organism evidence="3 4">
    <name type="scientific">Pseudoduganella armeniaca</name>
    <dbReference type="NCBI Taxonomy" id="2072590"/>
    <lineage>
        <taxon>Bacteria</taxon>
        <taxon>Pseudomonadati</taxon>
        <taxon>Pseudomonadota</taxon>
        <taxon>Betaproteobacteria</taxon>
        <taxon>Burkholderiales</taxon>
        <taxon>Oxalobacteraceae</taxon>
        <taxon>Telluria group</taxon>
        <taxon>Pseudoduganella</taxon>
    </lineage>
</organism>
<dbReference type="Pfam" id="PF02613">
    <property type="entry name" value="Nitrate_red_del"/>
    <property type="match status" value="1"/>
</dbReference>
<dbReference type="Gene3D" id="1.10.3480.10">
    <property type="entry name" value="TorD-like"/>
    <property type="match status" value="1"/>
</dbReference>
<name>A0A2R4C9F7_9BURK</name>
<dbReference type="InterPro" id="IPR036411">
    <property type="entry name" value="TorD-like_sf"/>
</dbReference>
<proteinExistence type="predicted"/>
<evidence type="ECO:0000313" key="3">
    <source>
        <dbReference type="EMBL" id="AVR96256.1"/>
    </source>
</evidence>
<feature type="compositionally biased region" description="Polar residues" evidence="2">
    <location>
        <begin position="11"/>
        <end position="24"/>
    </location>
</feature>
<evidence type="ECO:0008006" key="5">
    <source>
        <dbReference type="Google" id="ProtNLM"/>
    </source>
</evidence>
<sequence>MILLTGDDSVPGQSACCSASQPNSAPVAPPLGAEDQARADLYALAARLLLAPPDAALLAGLAAADPILGSHDERPLEDAWERLVLAAAVVDAAAVAEEFDGLFISLGTPPVNPYGSLYLSGFLNDTPLARLRADLAVLGLARVAGVAEFEDHLGALCETMRVLILSGRPLARQRQFFDAHIAPWCERALADIERGPGANFYRVVAGFVAAFLTIEAQAFAVDGTADLALA</sequence>
<dbReference type="PANTHER" id="PTHR34227">
    <property type="entry name" value="CHAPERONE PROTEIN YCDY"/>
    <property type="match status" value="1"/>
</dbReference>
<dbReference type="AlphaFoldDB" id="A0A2R4C9F7"/>
<protein>
    <recommendedName>
        <fullName evidence="5">Molecular chaperone</fullName>
    </recommendedName>
</protein>
<evidence type="ECO:0000256" key="1">
    <source>
        <dbReference type="ARBA" id="ARBA00023186"/>
    </source>
</evidence>
<dbReference type="InterPro" id="IPR020945">
    <property type="entry name" value="DMSO/NO3_reduct_chaperone"/>
</dbReference>
<dbReference type="SUPFAM" id="SSF89155">
    <property type="entry name" value="TorD-like"/>
    <property type="match status" value="1"/>
</dbReference>
<gene>
    <name evidence="3" type="ORF">C9I28_11470</name>
</gene>
<keyword evidence="1" id="KW-0143">Chaperone</keyword>
<dbReference type="Proteomes" id="UP000240505">
    <property type="component" value="Chromosome"/>
</dbReference>
<evidence type="ECO:0000256" key="2">
    <source>
        <dbReference type="SAM" id="MobiDB-lite"/>
    </source>
</evidence>
<accession>A0A2R4C9F7</accession>
<feature type="region of interest" description="Disordered" evidence="2">
    <location>
        <begin position="1"/>
        <end position="31"/>
    </location>
</feature>
<dbReference type="EMBL" id="CP028324">
    <property type="protein sequence ID" value="AVR96256.1"/>
    <property type="molecule type" value="Genomic_DNA"/>
</dbReference>
<dbReference type="OrthoDB" id="8526323at2"/>
<dbReference type="InterPro" id="IPR050289">
    <property type="entry name" value="TorD/DmsD_chaperones"/>
</dbReference>
<reference evidence="3 4" key="1">
    <citation type="submission" date="2018-03" db="EMBL/GenBank/DDBJ databases">
        <title>Massilia armeniaca sp. nov., isolated from desert soil.</title>
        <authorList>
            <person name="Huang H."/>
            <person name="Ren M."/>
        </authorList>
    </citation>
    <scope>NUCLEOTIDE SEQUENCE [LARGE SCALE GENOMIC DNA]</scope>
    <source>
        <strain evidence="3 4">ZMN-3</strain>
    </source>
</reference>
<keyword evidence="4" id="KW-1185">Reference proteome</keyword>